<dbReference type="InterPro" id="IPR005084">
    <property type="entry name" value="CBM6"/>
</dbReference>
<dbReference type="RefSeq" id="WP_087916424.1">
    <property type="nucleotide sequence ID" value="NZ_CP021780.1"/>
</dbReference>
<evidence type="ECO:0000259" key="3">
    <source>
        <dbReference type="PROSITE" id="PS51175"/>
    </source>
</evidence>
<gene>
    <name evidence="4" type="ORF">B9T62_17500</name>
</gene>
<dbReference type="GO" id="GO:0007156">
    <property type="term" value="P:homophilic cell adhesion via plasma membrane adhesion molecules"/>
    <property type="evidence" value="ECO:0007669"/>
    <property type="project" value="InterPro"/>
</dbReference>
<dbReference type="InterPro" id="IPR015919">
    <property type="entry name" value="Cadherin-like_sf"/>
</dbReference>
<dbReference type="GO" id="GO:0016020">
    <property type="term" value="C:membrane"/>
    <property type="evidence" value="ECO:0007669"/>
    <property type="project" value="InterPro"/>
</dbReference>
<dbReference type="GO" id="GO:0005509">
    <property type="term" value="F:calcium ion binding"/>
    <property type="evidence" value="ECO:0007669"/>
    <property type="project" value="InterPro"/>
</dbReference>
<dbReference type="InterPro" id="IPR013783">
    <property type="entry name" value="Ig-like_fold"/>
</dbReference>
<dbReference type="PROSITE" id="PS51175">
    <property type="entry name" value="CBM6"/>
    <property type="match status" value="1"/>
</dbReference>
<evidence type="ECO:0000256" key="1">
    <source>
        <dbReference type="SAM" id="SignalP"/>
    </source>
</evidence>
<evidence type="ECO:0000259" key="2">
    <source>
        <dbReference type="PROSITE" id="PS50268"/>
    </source>
</evidence>
<keyword evidence="5" id="KW-1185">Reference proteome</keyword>
<dbReference type="Gene3D" id="2.60.40.10">
    <property type="entry name" value="Immunoglobulins"/>
    <property type="match status" value="1"/>
</dbReference>
<dbReference type="InterPro" id="IPR008979">
    <property type="entry name" value="Galactose-bd-like_sf"/>
</dbReference>
<dbReference type="Pfam" id="PF05345">
    <property type="entry name" value="He_PIG"/>
    <property type="match status" value="1"/>
</dbReference>
<dbReference type="EMBL" id="CP021780">
    <property type="protein sequence ID" value="ASA22425.1"/>
    <property type="molecule type" value="Genomic_DNA"/>
</dbReference>
<dbReference type="Gene3D" id="2.60.120.260">
    <property type="entry name" value="Galactose-binding domain-like"/>
    <property type="match status" value="1"/>
</dbReference>
<dbReference type="InterPro" id="IPR002126">
    <property type="entry name" value="Cadherin-like_dom"/>
</dbReference>
<dbReference type="Pfam" id="PF16990">
    <property type="entry name" value="CBM_35"/>
    <property type="match status" value="1"/>
</dbReference>
<evidence type="ECO:0000313" key="5">
    <source>
        <dbReference type="Proteomes" id="UP000249890"/>
    </source>
</evidence>
<organism evidence="4 5">
    <name type="scientific">Paenibacillus donghaensis</name>
    <dbReference type="NCBI Taxonomy" id="414771"/>
    <lineage>
        <taxon>Bacteria</taxon>
        <taxon>Bacillati</taxon>
        <taxon>Bacillota</taxon>
        <taxon>Bacilli</taxon>
        <taxon>Bacillales</taxon>
        <taxon>Paenibacillaceae</taxon>
        <taxon>Paenibacillus</taxon>
    </lineage>
</organism>
<feature type="domain" description="CBM6" evidence="3">
    <location>
        <begin position="512"/>
        <end position="633"/>
    </location>
</feature>
<accession>A0A2Z2KES7</accession>
<feature type="chain" id="PRO_5038884510" evidence="1">
    <location>
        <begin position="24"/>
        <end position="637"/>
    </location>
</feature>
<dbReference type="GO" id="GO:0030246">
    <property type="term" value="F:carbohydrate binding"/>
    <property type="evidence" value="ECO:0007669"/>
    <property type="project" value="InterPro"/>
</dbReference>
<dbReference type="SUPFAM" id="SSF49785">
    <property type="entry name" value="Galactose-binding domain-like"/>
    <property type="match status" value="1"/>
</dbReference>
<protein>
    <submittedName>
        <fullName evidence="4">Peptidase S8</fullName>
    </submittedName>
</protein>
<proteinExistence type="predicted"/>
<dbReference type="Proteomes" id="UP000249890">
    <property type="component" value="Chromosome"/>
</dbReference>
<dbReference type="AlphaFoldDB" id="A0A2Z2KES7"/>
<dbReference type="PROSITE" id="PS50268">
    <property type="entry name" value="CADHERIN_2"/>
    <property type="match status" value="1"/>
</dbReference>
<evidence type="ECO:0000313" key="4">
    <source>
        <dbReference type="EMBL" id="ASA22425.1"/>
    </source>
</evidence>
<dbReference type="OrthoDB" id="4168812at2"/>
<name>A0A2Z2KES7_9BACL</name>
<sequence>MRRGISLLLCSTMVLGLTFVNGAAGSKVSAAAANELSVIDIFEREVNGYGIDLVDWQGYLANPYIKLTVKPPANAVYPVTVTLQAEGSSRLMMDLPSTLSAGGATKTLKFTNAAESKNFLLEIAPDRVGAAGSIENYTLSMQIRDNNGSTRTQTMPIRVLDQDDNTDSSFPLVFDYRYDTVNHYFDDPGTRAAAERAIKDYFYFLDISPFDTVPAGDEVNIVPNDNFNGNTTVSNNAPFKGEWIFLRGINDPYSTGWSSNNGKYHKINGVNAPGNLHRSLGTALDFYANANVFTSINDDDWYKTDLSQVTDVYGLIMHEFGHGFAYSDSWPGMVAYYNSNGTNDPEVIAYQGHAVKLDNSYHIPGDQASWDRISGQSGGWNHLFPTRRWLPTKLSLLIAENAGWKLNKNLTPFLAPSITTSTIPNGTLGQSYTAQLAAKGGVPFYDWTLESGSLPPGLSLNRFTGVISGTVASGLPQSTYNFTVKLRDYDEASAPVLKSFVLNLGGGTTPAALYEAESATVNNANVNEAAGASAGKYVGQIDYTDSYVQFAVQAAGAGPYNLEIRYANGTGTLSTQSLNINNGAVQTLSYPATAGWGQFGTVTTTVHLNNGANAIRLSKGTTGYAELDYIRLTPVSQ</sequence>
<feature type="signal peptide" evidence="1">
    <location>
        <begin position="1"/>
        <end position="23"/>
    </location>
</feature>
<reference evidence="4 5" key="1">
    <citation type="submission" date="2017-06" db="EMBL/GenBank/DDBJ databases">
        <title>Complete genome sequence of Paenibacillus donghaensis KCTC 13049T isolated from East Sea sediment, South Korea.</title>
        <authorList>
            <person name="Jung B.K."/>
            <person name="Hong S.-J."/>
            <person name="Shin J.-H."/>
        </authorList>
    </citation>
    <scope>NUCLEOTIDE SEQUENCE [LARGE SCALE GENOMIC DNA]</scope>
    <source>
        <strain evidence="4 5">KCTC 13049</strain>
    </source>
</reference>
<feature type="domain" description="Cadherin" evidence="2">
    <location>
        <begin position="126"/>
        <end position="173"/>
    </location>
</feature>
<dbReference type="KEGG" id="pdh:B9T62_17500"/>
<keyword evidence="1" id="KW-0732">Signal</keyword>
<dbReference type="SUPFAM" id="SSF49313">
    <property type="entry name" value="Cadherin-like"/>
    <property type="match status" value="1"/>
</dbReference>